<dbReference type="EMBL" id="BGZK01003056">
    <property type="protein sequence ID" value="GBP98057.1"/>
    <property type="molecule type" value="Genomic_DNA"/>
</dbReference>
<gene>
    <name evidence="1" type="ORF">EVAR_69688_1</name>
</gene>
<dbReference type="Proteomes" id="UP000299102">
    <property type="component" value="Unassembled WGS sequence"/>
</dbReference>
<dbReference type="OrthoDB" id="616263at2759"/>
<keyword evidence="2" id="KW-1185">Reference proteome</keyword>
<dbReference type="AlphaFoldDB" id="A0A4C2AHB1"/>
<protein>
    <submittedName>
        <fullName evidence="1">Uncharacterized protein</fullName>
    </submittedName>
</protein>
<proteinExistence type="predicted"/>
<accession>A0A4C2AHB1</accession>
<comment type="caution">
    <text evidence="1">The sequence shown here is derived from an EMBL/GenBank/DDBJ whole genome shotgun (WGS) entry which is preliminary data.</text>
</comment>
<sequence>MRFDVEHLYARWTGVKPRRLKIQETLGSGLCRLRLTLLRKKSMPFWKKVEQDRRISSYDIPEELRIDHKAVLTHLKKKLDIQKGSILGSYNMSSLKEI</sequence>
<reference evidence="1 2" key="1">
    <citation type="journal article" date="2019" name="Commun. Biol.">
        <title>The bagworm genome reveals a unique fibroin gene that provides high tensile strength.</title>
        <authorList>
            <person name="Kono N."/>
            <person name="Nakamura H."/>
            <person name="Ohtoshi R."/>
            <person name="Tomita M."/>
            <person name="Numata K."/>
            <person name="Arakawa K."/>
        </authorList>
    </citation>
    <scope>NUCLEOTIDE SEQUENCE [LARGE SCALE GENOMIC DNA]</scope>
</reference>
<evidence type="ECO:0000313" key="2">
    <source>
        <dbReference type="Proteomes" id="UP000299102"/>
    </source>
</evidence>
<organism evidence="1 2">
    <name type="scientific">Eumeta variegata</name>
    <name type="common">Bagworm moth</name>
    <name type="synonym">Eumeta japonica</name>
    <dbReference type="NCBI Taxonomy" id="151549"/>
    <lineage>
        <taxon>Eukaryota</taxon>
        <taxon>Metazoa</taxon>
        <taxon>Ecdysozoa</taxon>
        <taxon>Arthropoda</taxon>
        <taxon>Hexapoda</taxon>
        <taxon>Insecta</taxon>
        <taxon>Pterygota</taxon>
        <taxon>Neoptera</taxon>
        <taxon>Endopterygota</taxon>
        <taxon>Lepidoptera</taxon>
        <taxon>Glossata</taxon>
        <taxon>Ditrysia</taxon>
        <taxon>Tineoidea</taxon>
        <taxon>Psychidae</taxon>
        <taxon>Oiketicinae</taxon>
        <taxon>Eumeta</taxon>
    </lineage>
</organism>
<evidence type="ECO:0000313" key="1">
    <source>
        <dbReference type="EMBL" id="GBP98057.1"/>
    </source>
</evidence>
<name>A0A4C2AHB1_EUMVA</name>